<comment type="caution">
    <text evidence="1">The sequence shown here is derived from an EMBL/GenBank/DDBJ whole genome shotgun (WGS) entry which is preliminary data.</text>
</comment>
<protein>
    <recommendedName>
        <fullName evidence="3">F-box domain-containing protein</fullName>
    </recommendedName>
</protein>
<evidence type="ECO:0000313" key="2">
    <source>
        <dbReference type="Proteomes" id="UP000070133"/>
    </source>
</evidence>
<dbReference type="Proteomes" id="UP000070133">
    <property type="component" value="Unassembled WGS sequence"/>
</dbReference>
<reference evidence="1 2" key="1">
    <citation type="submission" date="2015-07" db="EMBL/GenBank/DDBJ databases">
        <title>Comparative genomics of the Sigatoka disease complex on banana suggests a link between parallel evolutionary changes in Pseudocercospora fijiensis and Pseudocercospora eumusae and increased virulence on the banana host.</title>
        <authorList>
            <person name="Chang T.-C."/>
            <person name="Salvucci A."/>
            <person name="Crous P.W."/>
            <person name="Stergiopoulos I."/>
        </authorList>
    </citation>
    <scope>NUCLEOTIDE SEQUENCE [LARGE SCALE GENOMIC DNA]</scope>
    <source>
        <strain evidence="1 2">CBS 114824</strain>
    </source>
</reference>
<sequence>MTDPTEIVDTELSASHRVFGTTELLEKILLQLDKPKDSNEYPLEPVIQLFVLKRVSRQFRDVIQGSTLLWDKMTSPASEETHNFVNDSCEIERLVHLAGPKISKAYRWEEHGQSWRNMYVLHENAYPISVYVHCLRRFGQRVYHEIDSATTYADLLDIDTKLQEEAIELEDEIDFLESLPDEVPCFW</sequence>
<keyword evidence="2" id="KW-1185">Reference proteome</keyword>
<gene>
    <name evidence="1" type="ORF">AC578_10235</name>
</gene>
<dbReference type="EMBL" id="LFZN01000001">
    <property type="protein sequence ID" value="KXT07577.1"/>
    <property type="molecule type" value="Genomic_DNA"/>
</dbReference>
<evidence type="ECO:0008006" key="3">
    <source>
        <dbReference type="Google" id="ProtNLM"/>
    </source>
</evidence>
<organism evidence="1 2">
    <name type="scientific">Pseudocercospora eumusae</name>
    <dbReference type="NCBI Taxonomy" id="321146"/>
    <lineage>
        <taxon>Eukaryota</taxon>
        <taxon>Fungi</taxon>
        <taxon>Dikarya</taxon>
        <taxon>Ascomycota</taxon>
        <taxon>Pezizomycotina</taxon>
        <taxon>Dothideomycetes</taxon>
        <taxon>Dothideomycetidae</taxon>
        <taxon>Mycosphaerellales</taxon>
        <taxon>Mycosphaerellaceae</taxon>
        <taxon>Pseudocercospora</taxon>
    </lineage>
</organism>
<evidence type="ECO:0000313" key="1">
    <source>
        <dbReference type="EMBL" id="KXT07577.1"/>
    </source>
</evidence>
<proteinExistence type="predicted"/>
<dbReference type="AlphaFoldDB" id="A0A139HYS8"/>
<accession>A0A139HYS8</accession>
<name>A0A139HYS8_9PEZI</name>
<dbReference type="OrthoDB" id="10625779at2759"/>